<evidence type="ECO:0000313" key="2">
    <source>
        <dbReference type="Proteomes" id="UP001162802"/>
    </source>
</evidence>
<evidence type="ECO:0008006" key="3">
    <source>
        <dbReference type="Google" id="ProtNLM"/>
    </source>
</evidence>
<gene>
    <name evidence="1" type="ORF">MTR65_15505</name>
</gene>
<dbReference type="RefSeq" id="WP_243801762.1">
    <property type="nucleotide sequence ID" value="NZ_JALHAT010000032.1"/>
</dbReference>
<organism evidence="1 2">
    <name type="scientific">Novosphingobium mangrovi</name>
    <name type="common">ex Hu et al. 2023</name>
    <dbReference type="NCBI Taxonomy" id="2930094"/>
    <lineage>
        <taxon>Bacteria</taxon>
        <taxon>Pseudomonadati</taxon>
        <taxon>Pseudomonadota</taxon>
        <taxon>Alphaproteobacteria</taxon>
        <taxon>Sphingomonadales</taxon>
        <taxon>Sphingomonadaceae</taxon>
        <taxon>Novosphingobium</taxon>
    </lineage>
</organism>
<accession>A0ABT0AFZ2</accession>
<proteinExistence type="predicted"/>
<reference evidence="1" key="1">
    <citation type="submission" date="2022-03" db="EMBL/GenBank/DDBJ databases">
        <title>Identification of a novel bacterium isolated from mangrove sediments.</title>
        <authorList>
            <person name="Pan X."/>
        </authorList>
    </citation>
    <scope>NUCLEOTIDE SEQUENCE</scope>
    <source>
        <strain evidence="1">B2637</strain>
    </source>
</reference>
<name>A0ABT0AFZ2_9SPHN</name>
<protein>
    <recommendedName>
        <fullName evidence="3">Chemotaxis protein</fullName>
    </recommendedName>
</protein>
<dbReference type="Proteomes" id="UP001162802">
    <property type="component" value="Unassembled WGS sequence"/>
</dbReference>
<comment type="caution">
    <text evidence="1">The sequence shown here is derived from an EMBL/GenBank/DDBJ whole genome shotgun (WGS) entry which is preliminary data.</text>
</comment>
<dbReference type="EMBL" id="JALHAT010000032">
    <property type="protein sequence ID" value="MCJ1962099.1"/>
    <property type="molecule type" value="Genomic_DNA"/>
</dbReference>
<keyword evidence="2" id="KW-1185">Reference proteome</keyword>
<sequence length="112" mass="12336">MNFGTPEFVLGIVAVSTGGWLLNNWIRARHGYALEDEWFGKTEKADPAATRQQAETHAKLLERVEYLEKRTAALETIVTDSGYDVARQIEALSALDTARSPAATPAPAHRAR</sequence>
<evidence type="ECO:0000313" key="1">
    <source>
        <dbReference type="EMBL" id="MCJ1962099.1"/>
    </source>
</evidence>